<evidence type="ECO:0000256" key="10">
    <source>
        <dbReference type="ARBA" id="ARBA00048523"/>
    </source>
</evidence>
<comment type="caution">
    <text evidence="11">The sequence shown here is derived from an EMBL/GenBank/DDBJ whole genome shotgun (WGS) entry which is preliminary data.</text>
</comment>
<reference evidence="11 12" key="1">
    <citation type="journal article" date="2014" name="Nature">
        <title>An environmental bacterial taxon with a large and distinct metabolic repertoire.</title>
        <authorList>
            <person name="Wilson M.C."/>
            <person name="Mori T."/>
            <person name="Ruckert C."/>
            <person name="Uria A.R."/>
            <person name="Helf M.J."/>
            <person name="Takada K."/>
            <person name="Gernert C."/>
            <person name="Steffens U.A."/>
            <person name="Heycke N."/>
            <person name="Schmitt S."/>
            <person name="Rinke C."/>
            <person name="Helfrich E.J."/>
            <person name="Brachmann A.O."/>
            <person name="Gurgui C."/>
            <person name="Wakimoto T."/>
            <person name="Kracht M."/>
            <person name="Crusemann M."/>
            <person name="Hentschel U."/>
            <person name="Abe I."/>
            <person name="Matsunaga S."/>
            <person name="Kalinowski J."/>
            <person name="Takeyama H."/>
            <person name="Piel J."/>
        </authorList>
    </citation>
    <scope>NUCLEOTIDE SEQUENCE [LARGE SCALE GENOMIC DNA]</scope>
    <source>
        <strain evidence="12">TSY2</strain>
    </source>
</reference>
<evidence type="ECO:0000256" key="3">
    <source>
        <dbReference type="ARBA" id="ARBA00012640"/>
    </source>
</evidence>
<dbReference type="GO" id="GO:0036424">
    <property type="term" value="F:L-phosphoserine phosphatase activity"/>
    <property type="evidence" value="ECO:0007669"/>
    <property type="project" value="TreeGrafter"/>
</dbReference>
<dbReference type="Pfam" id="PF00702">
    <property type="entry name" value="Hydrolase"/>
    <property type="match status" value="1"/>
</dbReference>
<evidence type="ECO:0000256" key="8">
    <source>
        <dbReference type="ARBA" id="ARBA00023299"/>
    </source>
</evidence>
<accession>W4M504</accession>
<evidence type="ECO:0000256" key="6">
    <source>
        <dbReference type="ARBA" id="ARBA00022801"/>
    </source>
</evidence>
<dbReference type="EMBL" id="AZHX01000999">
    <property type="protein sequence ID" value="ETX05263.1"/>
    <property type="molecule type" value="Genomic_DNA"/>
</dbReference>
<dbReference type="EC" id="3.1.3.3" evidence="3"/>
<keyword evidence="8" id="KW-0718">Serine biosynthesis</keyword>
<dbReference type="PANTHER" id="PTHR43344">
    <property type="entry name" value="PHOSPHOSERINE PHOSPHATASE"/>
    <property type="match status" value="1"/>
</dbReference>
<keyword evidence="5" id="KW-0479">Metal-binding</keyword>
<proteinExistence type="predicted"/>
<protein>
    <recommendedName>
        <fullName evidence="3">phosphoserine phosphatase</fullName>
        <ecNumber evidence="3">3.1.3.3</ecNumber>
    </recommendedName>
</protein>
<dbReference type="Proteomes" id="UP000019140">
    <property type="component" value="Unassembled WGS sequence"/>
</dbReference>
<sequence length="223" mass="25861">MKLLVFDVEGTIFRTRIRLPGTSLDSTIWQGLAYALGPHAIDEEIETHRRWERKEYSSYINWMEDTIRIHKKYGLTHKMFYDITHAAEYNTGVPQTFAKLDRNQYVPVMITGGFRELAARPQRDFGILHTFAACEYLFGDNGKLEAYNLLPCDFEGKIDFILLMLREYGLTEQDWVFVGDGKNDVPIAQSCPLSIGYRPHPALREVVTYIVEDFRDLLNILQT</sequence>
<organism evidence="11 12">
    <name type="scientific">Candidatus Entotheonella gemina</name>
    <dbReference type="NCBI Taxonomy" id="1429439"/>
    <lineage>
        <taxon>Bacteria</taxon>
        <taxon>Pseudomonadati</taxon>
        <taxon>Nitrospinota/Tectimicrobiota group</taxon>
        <taxon>Candidatus Tectimicrobiota</taxon>
        <taxon>Candidatus Entotheonellia</taxon>
        <taxon>Candidatus Entotheonellales</taxon>
        <taxon>Candidatus Entotheonellaceae</taxon>
        <taxon>Candidatus Entotheonella</taxon>
    </lineage>
</organism>
<dbReference type="InterPro" id="IPR023214">
    <property type="entry name" value="HAD_sf"/>
</dbReference>
<comment type="catalytic activity">
    <reaction evidence="10">
        <text>O-phospho-D-serine + H2O = D-serine + phosphate</text>
        <dbReference type="Rhea" id="RHEA:24873"/>
        <dbReference type="ChEBI" id="CHEBI:15377"/>
        <dbReference type="ChEBI" id="CHEBI:35247"/>
        <dbReference type="ChEBI" id="CHEBI:43474"/>
        <dbReference type="ChEBI" id="CHEBI:58680"/>
        <dbReference type="EC" id="3.1.3.3"/>
    </reaction>
</comment>
<evidence type="ECO:0000313" key="11">
    <source>
        <dbReference type="EMBL" id="ETX05263.1"/>
    </source>
</evidence>
<gene>
    <name evidence="11" type="ORF">ETSY2_24005</name>
</gene>
<keyword evidence="12" id="KW-1185">Reference proteome</keyword>
<evidence type="ECO:0000256" key="2">
    <source>
        <dbReference type="ARBA" id="ARBA00005135"/>
    </source>
</evidence>
<dbReference type="Gene3D" id="3.40.50.1000">
    <property type="entry name" value="HAD superfamily/HAD-like"/>
    <property type="match status" value="1"/>
</dbReference>
<comment type="cofactor">
    <cofactor evidence="1">
        <name>Mg(2+)</name>
        <dbReference type="ChEBI" id="CHEBI:18420"/>
    </cofactor>
</comment>
<dbReference type="HOGENOM" id="CLU_1223311_0_0_7"/>
<dbReference type="GO" id="GO:0000287">
    <property type="term" value="F:magnesium ion binding"/>
    <property type="evidence" value="ECO:0007669"/>
    <property type="project" value="TreeGrafter"/>
</dbReference>
<name>W4M504_9BACT</name>
<dbReference type="InterPro" id="IPR036412">
    <property type="entry name" value="HAD-like_sf"/>
</dbReference>
<evidence type="ECO:0000256" key="9">
    <source>
        <dbReference type="ARBA" id="ARBA00048138"/>
    </source>
</evidence>
<dbReference type="AlphaFoldDB" id="W4M504"/>
<comment type="catalytic activity">
    <reaction evidence="9">
        <text>O-phospho-L-serine + H2O = L-serine + phosphate</text>
        <dbReference type="Rhea" id="RHEA:21208"/>
        <dbReference type="ChEBI" id="CHEBI:15377"/>
        <dbReference type="ChEBI" id="CHEBI:33384"/>
        <dbReference type="ChEBI" id="CHEBI:43474"/>
        <dbReference type="ChEBI" id="CHEBI:57524"/>
        <dbReference type="EC" id="3.1.3.3"/>
    </reaction>
</comment>
<keyword evidence="4" id="KW-0028">Amino-acid biosynthesis</keyword>
<dbReference type="InterPro" id="IPR050582">
    <property type="entry name" value="HAD-like_SerB"/>
</dbReference>
<evidence type="ECO:0000256" key="7">
    <source>
        <dbReference type="ARBA" id="ARBA00022842"/>
    </source>
</evidence>
<dbReference type="GO" id="GO:0005737">
    <property type="term" value="C:cytoplasm"/>
    <property type="evidence" value="ECO:0007669"/>
    <property type="project" value="TreeGrafter"/>
</dbReference>
<evidence type="ECO:0000313" key="12">
    <source>
        <dbReference type="Proteomes" id="UP000019140"/>
    </source>
</evidence>
<comment type="pathway">
    <text evidence="2">Amino-acid biosynthesis; L-serine biosynthesis; L-serine from 3-phospho-D-glycerate: step 3/3.</text>
</comment>
<dbReference type="GO" id="GO:0006564">
    <property type="term" value="P:L-serine biosynthetic process"/>
    <property type="evidence" value="ECO:0007669"/>
    <property type="project" value="UniProtKB-KW"/>
</dbReference>
<dbReference type="PANTHER" id="PTHR43344:SF2">
    <property type="entry name" value="PHOSPHOSERINE PHOSPHATASE"/>
    <property type="match status" value="1"/>
</dbReference>
<keyword evidence="6" id="KW-0378">Hydrolase</keyword>
<evidence type="ECO:0000256" key="1">
    <source>
        <dbReference type="ARBA" id="ARBA00001946"/>
    </source>
</evidence>
<dbReference type="SUPFAM" id="SSF56784">
    <property type="entry name" value="HAD-like"/>
    <property type="match status" value="1"/>
</dbReference>
<evidence type="ECO:0000256" key="5">
    <source>
        <dbReference type="ARBA" id="ARBA00022723"/>
    </source>
</evidence>
<evidence type="ECO:0000256" key="4">
    <source>
        <dbReference type="ARBA" id="ARBA00022605"/>
    </source>
</evidence>
<keyword evidence="7" id="KW-0460">Magnesium</keyword>